<dbReference type="InterPro" id="IPR000792">
    <property type="entry name" value="Tscrpt_reg_LuxR_C"/>
</dbReference>
<evidence type="ECO:0000256" key="1">
    <source>
        <dbReference type="ARBA" id="ARBA00023015"/>
    </source>
</evidence>
<dbReference type="Proteomes" id="UP000322159">
    <property type="component" value="Chromosome"/>
</dbReference>
<dbReference type="Pfam" id="PF13191">
    <property type="entry name" value="AAA_16"/>
    <property type="match status" value="1"/>
</dbReference>
<dbReference type="InterPro" id="IPR036388">
    <property type="entry name" value="WH-like_DNA-bd_sf"/>
</dbReference>
<dbReference type="GO" id="GO:0003677">
    <property type="term" value="F:DNA binding"/>
    <property type="evidence" value="ECO:0007669"/>
    <property type="project" value="UniProtKB-KW"/>
</dbReference>
<proteinExistence type="predicted"/>
<name>A0A5C1Y8E2_9MICO</name>
<feature type="domain" description="HTH luxR-type" evidence="4">
    <location>
        <begin position="809"/>
        <end position="871"/>
    </location>
</feature>
<dbReference type="PANTHER" id="PTHR44688:SF16">
    <property type="entry name" value="DNA-BINDING TRANSCRIPTIONAL ACTIVATOR DEVR_DOSR"/>
    <property type="match status" value="1"/>
</dbReference>
<dbReference type="SUPFAM" id="SSF52540">
    <property type="entry name" value="P-loop containing nucleoside triphosphate hydrolases"/>
    <property type="match status" value="1"/>
</dbReference>
<dbReference type="InterPro" id="IPR027417">
    <property type="entry name" value="P-loop_NTPase"/>
</dbReference>
<protein>
    <recommendedName>
        <fullName evidence="4">HTH luxR-type domain-containing protein</fullName>
    </recommendedName>
</protein>
<dbReference type="PRINTS" id="PR00038">
    <property type="entry name" value="HTHLUXR"/>
</dbReference>
<dbReference type="CDD" id="cd06170">
    <property type="entry name" value="LuxR_C_like"/>
    <property type="match status" value="1"/>
</dbReference>
<dbReference type="EMBL" id="CP043504">
    <property type="protein sequence ID" value="QEO09439.1"/>
    <property type="molecule type" value="Genomic_DNA"/>
</dbReference>
<dbReference type="KEGG" id="lyk:FLP23_05100"/>
<dbReference type="PROSITE" id="PS50043">
    <property type="entry name" value="HTH_LUXR_2"/>
    <property type="match status" value="1"/>
</dbReference>
<dbReference type="AlphaFoldDB" id="A0A5C1Y8E2"/>
<accession>A0A5C1Y8E2</accession>
<evidence type="ECO:0000256" key="3">
    <source>
        <dbReference type="ARBA" id="ARBA00023163"/>
    </source>
</evidence>
<dbReference type="PANTHER" id="PTHR44688">
    <property type="entry name" value="DNA-BINDING TRANSCRIPTIONAL ACTIVATOR DEVR_DOSR"/>
    <property type="match status" value="1"/>
</dbReference>
<evidence type="ECO:0000313" key="6">
    <source>
        <dbReference type="Proteomes" id="UP000322159"/>
    </source>
</evidence>
<evidence type="ECO:0000256" key="2">
    <source>
        <dbReference type="ARBA" id="ARBA00023125"/>
    </source>
</evidence>
<keyword evidence="6" id="KW-1185">Reference proteome</keyword>
<dbReference type="OrthoDB" id="5476461at2"/>
<keyword evidence="3" id="KW-0804">Transcription</keyword>
<dbReference type="SMART" id="SM00421">
    <property type="entry name" value="HTH_LUXR"/>
    <property type="match status" value="1"/>
</dbReference>
<evidence type="ECO:0000313" key="5">
    <source>
        <dbReference type="EMBL" id="QEO09439.1"/>
    </source>
</evidence>
<evidence type="ECO:0000259" key="4">
    <source>
        <dbReference type="PROSITE" id="PS50043"/>
    </source>
</evidence>
<dbReference type="Gene3D" id="1.10.10.10">
    <property type="entry name" value="Winged helix-like DNA-binding domain superfamily/Winged helix DNA-binding domain"/>
    <property type="match status" value="1"/>
</dbReference>
<dbReference type="GO" id="GO:0006355">
    <property type="term" value="P:regulation of DNA-templated transcription"/>
    <property type="evidence" value="ECO:0007669"/>
    <property type="project" value="InterPro"/>
</dbReference>
<dbReference type="InterPro" id="IPR003593">
    <property type="entry name" value="AAA+_ATPase"/>
</dbReference>
<gene>
    <name evidence="5" type="ORF">FLP23_05100</name>
</gene>
<dbReference type="SMART" id="SM00382">
    <property type="entry name" value="AAA"/>
    <property type="match status" value="1"/>
</dbReference>
<dbReference type="InterPro" id="IPR041664">
    <property type="entry name" value="AAA_16"/>
</dbReference>
<keyword evidence="2" id="KW-0238">DNA-binding</keyword>
<organism evidence="5 6">
    <name type="scientific">Protaetiibacter larvae</name>
    <dbReference type="NCBI Taxonomy" id="2592654"/>
    <lineage>
        <taxon>Bacteria</taxon>
        <taxon>Bacillati</taxon>
        <taxon>Actinomycetota</taxon>
        <taxon>Actinomycetes</taxon>
        <taxon>Micrococcales</taxon>
        <taxon>Microbacteriaceae</taxon>
        <taxon>Protaetiibacter</taxon>
    </lineage>
</organism>
<dbReference type="Pfam" id="PF00196">
    <property type="entry name" value="GerE"/>
    <property type="match status" value="1"/>
</dbReference>
<dbReference type="RefSeq" id="WP_149324861.1">
    <property type="nucleotide sequence ID" value="NZ_CP043504.1"/>
</dbReference>
<dbReference type="SUPFAM" id="SSF46894">
    <property type="entry name" value="C-terminal effector domain of the bipartite response regulators"/>
    <property type="match status" value="1"/>
</dbReference>
<keyword evidence="1" id="KW-0805">Transcription regulation</keyword>
<reference evidence="5 6" key="1">
    <citation type="submission" date="2019-09" db="EMBL/GenBank/DDBJ databases">
        <title>Genome sequencing of strain KACC 19322.</title>
        <authorList>
            <person name="Heo J."/>
            <person name="Kim S.-J."/>
            <person name="Kim J.-S."/>
            <person name="Hong S.-B."/>
            <person name="Kwon S.-W."/>
        </authorList>
    </citation>
    <scope>NUCLEOTIDE SEQUENCE [LARGE SCALE GENOMIC DNA]</scope>
    <source>
        <strain evidence="5 6">KACC 19322</strain>
    </source>
</reference>
<sequence length="871" mass="91431">MLRCHETVLEHIEELSRSAHDGALLLLGEVGSGKSSILAVAHERLPDTSSLVRINSTELGWPLSGVSALLSAIGDARVAEFAGRFVLRSEDPAHLAEAAGELLAVLRGLNLPRTLLLVDDIDRMDPFSRHLIGYMASHLAGSGLRIAASAVEIPPDEPLAGIRMLGVPPLDDRCAEQLVPAGVDPGTLRLLTASAGGNLGTLVSLVAGATAAQLDGREALRLPAPPGPAAWAVFERIGRNLGSHQALVLDRLAAAPLHHRSSVAAWSSDAEDALEELLDAGIARELGAFVMLSDPLLRSAISAALPARARRTLHVELWVSSGVLLRPWHASGADPAADFRGPLLSAAAELASLGFPSAAVEFADRAARLGRAGTAGPLATVADRLLLAGEPELAERCVRIAAAAQPVEPDAHVALAVSRLRIDHVTGRNSMLPELDPELARRADPEVRMRWTATLAAITAARGEFASARLPLAELTAELPTASDATKSIVAAALALTESEGGDPLSLPAPPSDEFDPLLLALHARADILAQDYPRARGLIQRLGGSLVRPSGMWAGWLTSLGIDCEVRAGRYGEALEYARGWALHHPGADGPAGFVPLRVWAAIADGDLASAQEQLAAWSENAAARVGPLPAASGLVLLAELASLRDDVERACELLLLADAISSSIDDPALTRHLAELTEALVATGRVRAAERTAGRLAEAAGRHPSRWSTLASARAAVACAPAERLPAAFLAARTLHAADDSLFELGKLHAAHARRLDAAGLHADAERAWTDARIAFAGSGARPWMRRATPASAAQAAATDTAPSLSAHLPLHELSTDERAVADLVVRGMQNKEIAAQLFVSVRTVELRLTHIYRKVGARSRSHLVALMS</sequence>
<dbReference type="InterPro" id="IPR016032">
    <property type="entry name" value="Sig_transdc_resp-reg_C-effctor"/>
</dbReference>
<dbReference type="PROSITE" id="PS00622">
    <property type="entry name" value="HTH_LUXR_1"/>
    <property type="match status" value="1"/>
</dbReference>